<dbReference type="WBParaSite" id="ES5_v2.g22572.t1">
    <property type="protein sequence ID" value="ES5_v2.g22572.t1"/>
    <property type="gene ID" value="ES5_v2.g22572"/>
</dbReference>
<evidence type="ECO:0000313" key="1">
    <source>
        <dbReference type="Proteomes" id="UP000887579"/>
    </source>
</evidence>
<reference evidence="2" key="1">
    <citation type="submission" date="2022-11" db="UniProtKB">
        <authorList>
            <consortium name="WormBaseParasite"/>
        </authorList>
    </citation>
    <scope>IDENTIFICATION</scope>
</reference>
<accession>A0AC34FYL8</accession>
<name>A0AC34FYL8_9BILA</name>
<organism evidence="1 2">
    <name type="scientific">Panagrolaimus sp. ES5</name>
    <dbReference type="NCBI Taxonomy" id="591445"/>
    <lineage>
        <taxon>Eukaryota</taxon>
        <taxon>Metazoa</taxon>
        <taxon>Ecdysozoa</taxon>
        <taxon>Nematoda</taxon>
        <taxon>Chromadorea</taxon>
        <taxon>Rhabditida</taxon>
        <taxon>Tylenchina</taxon>
        <taxon>Panagrolaimomorpha</taxon>
        <taxon>Panagrolaimoidea</taxon>
        <taxon>Panagrolaimidae</taxon>
        <taxon>Panagrolaimus</taxon>
    </lineage>
</organism>
<evidence type="ECO:0000313" key="2">
    <source>
        <dbReference type="WBParaSite" id="ES5_v2.g22572.t1"/>
    </source>
</evidence>
<sequence>MNHRNETFGSGFSESGSAGFAAMFERGGGTGVRANCTLTGRAFTSGAVSIYKNKRFKKKERTSGTKGKFTILQK</sequence>
<proteinExistence type="predicted"/>
<dbReference type="Proteomes" id="UP000887579">
    <property type="component" value="Unplaced"/>
</dbReference>
<protein>
    <submittedName>
        <fullName evidence="2">Uncharacterized protein</fullName>
    </submittedName>
</protein>